<dbReference type="AlphaFoldDB" id="A0A0F9QT22"/>
<proteinExistence type="predicted"/>
<sequence>MPGKVDKTSAAFLRRGKRLKASLKKLEKQIQVKIDSVEGVSEEALLSLGNDILNRSLEIVPVETGALKKSAFIEANRTTSGPSVTLGYNKDGSAPHAVFAHEIGPYKKPTTPGTQYKFLEQPLHEAMPNIVETLKREISKSLRIK</sequence>
<reference evidence="1" key="1">
    <citation type="journal article" date="2015" name="Nature">
        <title>Complex archaea that bridge the gap between prokaryotes and eukaryotes.</title>
        <authorList>
            <person name="Spang A."/>
            <person name="Saw J.H."/>
            <person name="Jorgensen S.L."/>
            <person name="Zaremba-Niedzwiedzka K."/>
            <person name="Martijn J."/>
            <person name="Lind A.E."/>
            <person name="van Eijk R."/>
            <person name="Schleper C."/>
            <person name="Guy L."/>
            <person name="Ettema T.J."/>
        </authorList>
    </citation>
    <scope>NUCLEOTIDE SEQUENCE</scope>
</reference>
<gene>
    <name evidence="1" type="ORF">LCGC14_0681190</name>
</gene>
<protein>
    <recommendedName>
        <fullName evidence="2">HK97 gp10 family phage protein</fullName>
    </recommendedName>
</protein>
<organism evidence="1">
    <name type="scientific">marine sediment metagenome</name>
    <dbReference type="NCBI Taxonomy" id="412755"/>
    <lineage>
        <taxon>unclassified sequences</taxon>
        <taxon>metagenomes</taxon>
        <taxon>ecological metagenomes</taxon>
    </lineage>
</organism>
<evidence type="ECO:0000313" key="1">
    <source>
        <dbReference type="EMBL" id="KKN45609.1"/>
    </source>
</evidence>
<comment type="caution">
    <text evidence="1">The sequence shown here is derived from an EMBL/GenBank/DDBJ whole genome shotgun (WGS) entry which is preliminary data.</text>
</comment>
<dbReference type="EMBL" id="LAZR01001377">
    <property type="protein sequence ID" value="KKN45609.1"/>
    <property type="molecule type" value="Genomic_DNA"/>
</dbReference>
<evidence type="ECO:0008006" key="2">
    <source>
        <dbReference type="Google" id="ProtNLM"/>
    </source>
</evidence>
<name>A0A0F9QT22_9ZZZZ</name>
<accession>A0A0F9QT22</accession>